<organism evidence="1 2">
    <name type="scientific">Streptomyces axinellae</name>
    <dbReference type="NCBI Taxonomy" id="552788"/>
    <lineage>
        <taxon>Bacteria</taxon>
        <taxon>Bacillati</taxon>
        <taxon>Actinomycetota</taxon>
        <taxon>Actinomycetes</taxon>
        <taxon>Kitasatosporales</taxon>
        <taxon>Streptomycetaceae</taxon>
        <taxon>Streptomyces</taxon>
    </lineage>
</organism>
<comment type="caution">
    <text evidence="1">The sequence shown here is derived from an EMBL/GenBank/DDBJ whole genome shotgun (WGS) entry which is preliminary data.</text>
</comment>
<gene>
    <name evidence="1" type="ORF">GCM10009863_63820</name>
</gene>
<sequence length="110" mass="11915">MRLDVDEAKNLGGVALIRSAMRVAARSLGWSRLQTFGGTYPLNAVAGVVDQRLIPENFAAVVDKHRMARMLASAEVVSQALRLGTRRSVPGCISASTQEFRAAYTARLPE</sequence>
<protein>
    <submittedName>
        <fullName evidence="1">Uncharacterized protein</fullName>
    </submittedName>
</protein>
<reference evidence="2" key="1">
    <citation type="journal article" date="2019" name="Int. J. Syst. Evol. Microbiol.">
        <title>The Global Catalogue of Microorganisms (GCM) 10K type strain sequencing project: providing services to taxonomists for standard genome sequencing and annotation.</title>
        <authorList>
            <consortium name="The Broad Institute Genomics Platform"/>
            <consortium name="The Broad Institute Genome Sequencing Center for Infectious Disease"/>
            <person name="Wu L."/>
            <person name="Ma J."/>
        </authorList>
    </citation>
    <scope>NUCLEOTIDE SEQUENCE [LARGE SCALE GENOMIC DNA]</scope>
    <source>
        <strain evidence="2">JCM 16373</strain>
    </source>
</reference>
<name>A0ABP6D867_9ACTN</name>
<proteinExistence type="predicted"/>
<evidence type="ECO:0000313" key="1">
    <source>
        <dbReference type="EMBL" id="GAA2638250.1"/>
    </source>
</evidence>
<dbReference type="EMBL" id="BAAARJ010000032">
    <property type="protein sequence ID" value="GAA2638250.1"/>
    <property type="molecule type" value="Genomic_DNA"/>
</dbReference>
<accession>A0ABP6D867</accession>
<dbReference type="Proteomes" id="UP001501447">
    <property type="component" value="Unassembled WGS sequence"/>
</dbReference>
<keyword evidence="2" id="KW-1185">Reference proteome</keyword>
<evidence type="ECO:0000313" key="2">
    <source>
        <dbReference type="Proteomes" id="UP001501447"/>
    </source>
</evidence>